<dbReference type="AlphaFoldDB" id="A0A1Q8HYA8"/>
<evidence type="ECO:0000313" key="2">
    <source>
        <dbReference type="Proteomes" id="UP000185736"/>
    </source>
</evidence>
<evidence type="ECO:0000313" key="1">
    <source>
        <dbReference type="EMBL" id="OLL13847.1"/>
    </source>
</evidence>
<dbReference type="Proteomes" id="UP000185736">
    <property type="component" value="Unassembled WGS sequence"/>
</dbReference>
<comment type="caution">
    <text evidence="1">The sequence shown here is derived from an EMBL/GenBank/DDBJ whole genome shotgun (WGS) entry which is preliminary data.</text>
</comment>
<proteinExistence type="predicted"/>
<name>A0A1Q8HYA8_9ACTO</name>
<sequence length="120" mass="11008">MVLRVVPEELARVVSLADECSAAVGSVSVEPGSGGDLGPGVLVAAAAAYAAAHSAGARDGAAGADQIAGGVKYAMSALAEADESSASGAHSLMGTGAGVGAGASAGACAGRGRGGLGVGR</sequence>
<organism evidence="1 2">
    <name type="scientific">Actinomyces oris</name>
    <dbReference type="NCBI Taxonomy" id="544580"/>
    <lineage>
        <taxon>Bacteria</taxon>
        <taxon>Bacillati</taxon>
        <taxon>Actinomycetota</taxon>
        <taxon>Actinomycetes</taxon>
        <taxon>Actinomycetales</taxon>
        <taxon>Actinomycetaceae</taxon>
        <taxon>Actinomyces</taxon>
    </lineage>
</organism>
<dbReference type="EMBL" id="MSGO01000058">
    <property type="protein sequence ID" value="OLL13847.1"/>
    <property type="molecule type" value="Genomic_DNA"/>
</dbReference>
<protein>
    <recommendedName>
        <fullName evidence="3">Cell motility protein</fullName>
    </recommendedName>
</protein>
<reference evidence="1 2" key="1">
    <citation type="submission" date="2016-12" db="EMBL/GenBank/DDBJ databases">
        <title>Genomic comparison of strains in the 'Actinomyces naeslundii' group.</title>
        <authorList>
            <person name="Mughal S.R."/>
            <person name="Do T."/>
            <person name="Gilbert S.C."/>
            <person name="Witherden E.A."/>
            <person name="Didelot X."/>
            <person name="Beighton D."/>
        </authorList>
    </citation>
    <scope>NUCLEOTIDE SEQUENCE [LARGE SCALE GENOMIC DNA]</scope>
    <source>
        <strain evidence="1 2">S64C</strain>
    </source>
</reference>
<evidence type="ECO:0008006" key="3">
    <source>
        <dbReference type="Google" id="ProtNLM"/>
    </source>
</evidence>
<gene>
    <name evidence="1" type="ORF">BKH32_11545</name>
</gene>
<accession>A0A1Q8HYA8</accession>